<dbReference type="PANTHER" id="PTHR30136:SF34">
    <property type="entry name" value="TRANSCRIPTIONAL REGULATOR"/>
    <property type="match status" value="1"/>
</dbReference>
<dbReference type="Gene3D" id="1.10.10.10">
    <property type="entry name" value="Winged helix-like DNA-binding domain superfamily/Winged helix DNA-binding domain"/>
    <property type="match status" value="1"/>
</dbReference>
<name>A0AA92LPL2_9VIBR</name>
<dbReference type="GO" id="GO:0003677">
    <property type="term" value="F:DNA binding"/>
    <property type="evidence" value="ECO:0007669"/>
    <property type="project" value="UniProtKB-KW"/>
</dbReference>
<keyword evidence="2" id="KW-0238">DNA-binding</keyword>
<keyword evidence="3" id="KW-0804">Transcription</keyword>
<dbReference type="GO" id="GO:0045892">
    <property type="term" value="P:negative regulation of DNA-templated transcription"/>
    <property type="evidence" value="ECO:0007669"/>
    <property type="project" value="TreeGrafter"/>
</dbReference>
<dbReference type="SUPFAM" id="SSF46785">
    <property type="entry name" value="Winged helix' DNA-binding domain"/>
    <property type="match status" value="1"/>
</dbReference>
<dbReference type="InterPro" id="IPR014757">
    <property type="entry name" value="Tscrpt_reg_IclR_C"/>
</dbReference>
<dbReference type="EMBL" id="CP069194">
    <property type="protein sequence ID" value="QRG81513.1"/>
    <property type="molecule type" value="Genomic_DNA"/>
</dbReference>
<dbReference type="GO" id="GO:0003700">
    <property type="term" value="F:DNA-binding transcription factor activity"/>
    <property type="evidence" value="ECO:0007669"/>
    <property type="project" value="TreeGrafter"/>
</dbReference>
<evidence type="ECO:0000259" key="5">
    <source>
        <dbReference type="PROSITE" id="PS51078"/>
    </source>
</evidence>
<dbReference type="InterPro" id="IPR036390">
    <property type="entry name" value="WH_DNA-bd_sf"/>
</dbReference>
<dbReference type="SUPFAM" id="SSF55781">
    <property type="entry name" value="GAF domain-like"/>
    <property type="match status" value="1"/>
</dbReference>
<sequence length="249" mass="27776">MVISSVSKAFTLLNAFSHGRSNLSLSDLTEITGLNKSSVQRLLHTLEKLDLLTKHEKKKTYSLAPKNIDFGYNYLKQNPIIEIASPRLLDLSNKINESISLSIQDGRDIVYVIRIPRKGQVLNTMLLWRRVPVYCSSGGRVFLAARSDESIRAFLTQQTLLPRKELTITDPDRIFAEIKAAQTQGFAICDQECLLGEIAISTPIHDSLGNTVAALHVSLNSQQWPKEKIIQDLVPSLLETARAITPPTQ</sequence>
<dbReference type="Proteomes" id="UP000596337">
    <property type="component" value="Plasmid pSLV18-213K"/>
</dbReference>
<dbReference type="PROSITE" id="PS51077">
    <property type="entry name" value="HTH_ICLR"/>
    <property type="match status" value="1"/>
</dbReference>
<proteinExistence type="predicted"/>
<feature type="domain" description="IclR-ED" evidence="5">
    <location>
        <begin position="66"/>
        <end position="249"/>
    </location>
</feature>
<dbReference type="InterPro" id="IPR005471">
    <property type="entry name" value="Tscrpt_reg_IclR_N"/>
</dbReference>
<evidence type="ECO:0000256" key="1">
    <source>
        <dbReference type="ARBA" id="ARBA00023015"/>
    </source>
</evidence>
<dbReference type="InterPro" id="IPR050707">
    <property type="entry name" value="HTH_MetabolicPath_Reg"/>
</dbReference>
<evidence type="ECO:0000256" key="2">
    <source>
        <dbReference type="ARBA" id="ARBA00023125"/>
    </source>
</evidence>
<feature type="domain" description="HTH iclR-type" evidence="4">
    <location>
        <begin position="3"/>
        <end position="65"/>
    </location>
</feature>
<keyword evidence="1" id="KW-0805">Transcription regulation</keyword>
<evidence type="ECO:0000313" key="7">
    <source>
        <dbReference type="Proteomes" id="UP000596337"/>
    </source>
</evidence>
<dbReference type="RefSeq" id="WP_203346329.1">
    <property type="nucleotide sequence ID" value="NZ_CP069194.1"/>
</dbReference>
<dbReference type="Pfam" id="PF01614">
    <property type="entry name" value="IclR_C"/>
    <property type="match status" value="1"/>
</dbReference>
<evidence type="ECO:0000259" key="4">
    <source>
        <dbReference type="PROSITE" id="PS51077"/>
    </source>
</evidence>
<dbReference type="PROSITE" id="PS51078">
    <property type="entry name" value="ICLR_ED"/>
    <property type="match status" value="1"/>
</dbReference>
<dbReference type="Gene3D" id="3.30.450.40">
    <property type="match status" value="1"/>
</dbReference>
<evidence type="ECO:0000256" key="3">
    <source>
        <dbReference type="ARBA" id="ARBA00023163"/>
    </source>
</evidence>
<gene>
    <name evidence="6" type="ORF">JOS67_00145</name>
</gene>
<dbReference type="InterPro" id="IPR029016">
    <property type="entry name" value="GAF-like_dom_sf"/>
</dbReference>
<dbReference type="SMART" id="SM00346">
    <property type="entry name" value="HTH_ICLR"/>
    <property type="match status" value="1"/>
</dbReference>
<dbReference type="Pfam" id="PF09339">
    <property type="entry name" value="HTH_IclR"/>
    <property type="match status" value="1"/>
</dbReference>
<dbReference type="PANTHER" id="PTHR30136">
    <property type="entry name" value="HELIX-TURN-HELIX TRANSCRIPTIONAL REGULATOR, ICLR FAMILY"/>
    <property type="match status" value="1"/>
</dbReference>
<geneLocation type="plasmid" evidence="6 7">
    <name>pSLV18-213K</name>
</geneLocation>
<keyword evidence="6" id="KW-0614">Plasmid</keyword>
<reference evidence="6 7" key="1">
    <citation type="submission" date="2021-01" db="EMBL/GenBank/DDBJ databases">
        <title>Characterization of a novel blaVMB-2- harboring plasmid in Vibrio diabolicus.</title>
        <authorList>
            <person name="Liu M."/>
        </authorList>
    </citation>
    <scope>NUCLEOTIDE SEQUENCE [LARGE SCALE GENOMIC DNA]</scope>
    <source>
        <strain evidence="6 7">SLV18</strain>
        <plasmid evidence="6 7">pSLV18-213K</plasmid>
    </source>
</reference>
<dbReference type="InterPro" id="IPR036388">
    <property type="entry name" value="WH-like_DNA-bd_sf"/>
</dbReference>
<protein>
    <submittedName>
        <fullName evidence="6">Helix-turn-helix domain-containing protein</fullName>
    </submittedName>
</protein>
<accession>A0AA92LPL2</accession>
<dbReference type="AlphaFoldDB" id="A0AA92LPL2"/>
<organism evidence="6 7">
    <name type="scientific">Vibrio diabolicus</name>
    <dbReference type="NCBI Taxonomy" id="50719"/>
    <lineage>
        <taxon>Bacteria</taxon>
        <taxon>Pseudomonadati</taxon>
        <taxon>Pseudomonadota</taxon>
        <taxon>Gammaproteobacteria</taxon>
        <taxon>Vibrionales</taxon>
        <taxon>Vibrionaceae</taxon>
        <taxon>Vibrio</taxon>
        <taxon>Vibrio diabolicus subgroup</taxon>
    </lineage>
</organism>
<evidence type="ECO:0000313" key="6">
    <source>
        <dbReference type="EMBL" id="QRG81513.1"/>
    </source>
</evidence>